<evidence type="ECO:0000313" key="3">
    <source>
        <dbReference type="Proteomes" id="UP001054252"/>
    </source>
</evidence>
<gene>
    <name evidence="2" type="ORF">SLEP1_g28407</name>
</gene>
<dbReference type="Gene3D" id="2.40.70.10">
    <property type="entry name" value="Acid Proteases"/>
    <property type="match status" value="1"/>
</dbReference>
<dbReference type="InterPro" id="IPR021109">
    <property type="entry name" value="Peptidase_aspartic_dom_sf"/>
</dbReference>
<organism evidence="2 3">
    <name type="scientific">Rubroshorea leprosula</name>
    <dbReference type="NCBI Taxonomy" id="152421"/>
    <lineage>
        <taxon>Eukaryota</taxon>
        <taxon>Viridiplantae</taxon>
        <taxon>Streptophyta</taxon>
        <taxon>Embryophyta</taxon>
        <taxon>Tracheophyta</taxon>
        <taxon>Spermatophyta</taxon>
        <taxon>Magnoliopsida</taxon>
        <taxon>eudicotyledons</taxon>
        <taxon>Gunneridae</taxon>
        <taxon>Pentapetalae</taxon>
        <taxon>rosids</taxon>
        <taxon>malvids</taxon>
        <taxon>Malvales</taxon>
        <taxon>Dipterocarpaceae</taxon>
        <taxon>Rubroshorea</taxon>
    </lineage>
</organism>
<proteinExistence type="predicted"/>
<evidence type="ECO:0000256" key="1">
    <source>
        <dbReference type="SAM" id="MobiDB-lite"/>
    </source>
</evidence>
<keyword evidence="3" id="KW-1185">Reference proteome</keyword>
<dbReference type="EMBL" id="BPVZ01000049">
    <property type="protein sequence ID" value="GKV17965.1"/>
    <property type="molecule type" value="Genomic_DNA"/>
</dbReference>
<dbReference type="AlphaFoldDB" id="A0AAV5K5W6"/>
<evidence type="ECO:0000313" key="2">
    <source>
        <dbReference type="EMBL" id="GKV17965.1"/>
    </source>
</evidence>
<sequence length="299" mass="33986">MEIAMVRANVKENRETTMARFLHGLNCDIDNVVELQHYVELEDMVHMAMKVERQLKHKGATTRTGKNPGSSFSWKPNWSKKEENSAFKPKTSASKSKDIDSRHITSQCPNKHTMILREDGEIEIEGESDDESMPPLEDANDGVEYAVDGELLVTKRALNVQAKEDDEVQHDNIFHTRCHVKNKVCSVIINGGSCTNVASTVLVEKLNLPMTKHPRPYKLKWLNDCGEIKVNKQVLVSFSIGRYKGEVLGDMVPMHAGHLLLGRPWQYDRRVTHDGFKNRYSFVLEGKTITLAPFVMRIN</sequence>
<dbReference type="PANTHER" id="PTHR35046">
    <property type="entry name" value="ZINC KNUCKLE (CCHC-TYPE) FAMILY PROTEIN"/>
    <property type="match status" value="1"/>
</dbReference>
<dbReference type="Proteomes" id="UP001054252">
    <property type="component" value="Unassembled WGS sequence"/>
</dbReference>
<feature type="region of interest" description="Disordered" evidence="1">
    <location>
        <begin position="56"/>
        <end position="104"/>
    </location>
</feature>
<comment type="caution">
    <text evidence="2">The sequence shown here is derived from an EMBL/GenBank/DDBJ whole genome shotgun (WGS) entry which is preliminary data.</text>
</comment>
<accession>A0AAV5K5W6</accession>
<dbReference type="CDD" id="cd00303">
    <property type="entry name" value="retropepsin_like"/>
    <property type="match status" value="1"/>
</dbReference>
<reference evidence="2 3" key="1">
    <citation type="journal article" date="2021" name="Commun. Biol.">
        <title>The genome of Shorea leprosula (Dipterocarpaceae) highlights the ecological relevance of drought in aseasonal tropical rainforests.</title>
        <authorList>
            <person name="Ng K.K.S."/>
            <person name="Kobayashi M.J."/>
            <person name="Fawcett J.A."/>
            <person name="Hatakeyama M."/>
            <person name="Paape T."/>
            <person name="Ng C.H."/>
            <person name="Ang C.C."/>
            <person name="Tnah L.H."/>
            <person name="Lee C.T."/>
            <person name="Nishiyama T."/>
            <person name="Sese J."/>
            <person name="O'Brien M.J."/>
            <person name="Copetti D."/>
            <person name="Mohd Noor M.I."/>
            <person name="Ong R.C."/>
            <person name="Putra M."/>
            <person name="Sireger I.Z."/>
            <person name="Indrioko S."/>
            <person name="Kosugi Y."/>
            <person name="Izuno A."/>
            <person name="Isagi Y."/>
            <person name="Lee S.L."/>
            <person name="Shimizu K.K."/>
        </authorList>
    </citation>
    <scope>NUCLEOTIDE SEQUENCE [LARGE SCALE GENOMIC DNA]</scope>
    <source>
        <strain evidence="2">214</strain>
    </source>
</reference>
<protein>
    <submittedName>
        <fullName evidence="2">Uncharacterized protein</fullName>
    </submittedName>
</protein>
<feature type="compositionally biased region" description="Polar residues" evidence="1">
    <location>
        <begin position="61"/>
        <end position="76"/>
    </location>
</feature>
<dbReference type="PANTHER" id="PTHR35046:SF9">
    <property type="entry name" value="RNA-DIRECTED DNA POLYMERASE"/>
    <property type="match status" value="1"/>
</dbReference>
<name>A0AAV5K5W6_9ROSI</name>